<feature type="compositionally biased region" description="Basic and acidic residues" evidence="2">
    <location>
        <begin position="87"/>
        <end position="98"/>
    </location>
</feature>
<keyword evidence="4" id="KW-1185">Reference proteome</keyword>
<feature type="coiled-coil region" evidence="1">
    <location>
        <begin position="215"/>
        <end position="256"/>
    </location>
</feature>
<dbReference type="Gene3D" id="1.20.5.170">
    <property type="match status" value="1"/>
</dbReference>
<name>A0A226EQU1_FOLCA</name>
<dbReference type="AlphaFoldDB" id="A0A226EQU1"/>
<feature type="region of interest" description="Disordered" evidence="2">
    <location>
        <begin position="84"/>
        <end position="116"/>
    </location>
</feature>
<comment type="caution">
    <text evidence="3">The sequence shown here is derived from an EMBL/GenBank/DDBJ whole genome shotgun (WGS) entry which is preliminary data.</text>
</comment>
<feature type="region of interest" description="Disordered" evidence="2">
    <location>
        <begin position="140"/>
        <end position="211"/>
    </location>
</feature>
<feature type="compositionally biased region" description="Basic and acidic residues" evidence="2">
    <location>
        <begin position="145"/>
        <end position="159"/>
    </location>
</feature>
<organism evidence="3 4">
    <name type="scientific">Folsomia candida</name>
    <name type="common">Springtail</name>
    <dbReference type="NCBI Taxonomy" id="158441"/>
    <lineage>
        <taxon>Eukaryota</taxon>
        <taxon>Metazoa</taxon>
        <taxon>Ecdysozoa</taxon>
        <taxon>Arthropoda</taxon>
        <taxon>Hexapoda</taxon>
        <taxon>Collembola</taxon>
        <taxon>Entomobryomorpha</taxon>
        <taxon>Isotomoidea</taxon>
        <taxon>Isotomidae</taxon>
        <taxon>Proisotominae</taxon>
        <taxon>Folsomia</taxon>
    </lineage>
</organism>
<accession>A0A226EQU1</accession>
<evidence type="ECO:0000313" key="4">
    <source>
        <dbReference type="Proteomes" id="UP000198287"/>
    </source>
</evidence>
<reference evidence="3 4" key="1">
    <citation type="submission" date="2015-12" db="EMBL/GenBank/DDBJ databases">
        <title>The genome of Folsomia candida.</title>
        <authorList>
            <person name="Faddeeva A."/>
            <person name="Derks M.F."/>
            <person name="Anvar Y."/>
            <person name="Smit S."/>
            <person name="Van Straalen N."/>
            <person name="Roelofs D."/>
        </authorList>
    </citation>
    <scope>NUCLEOTIDE SEQUENCE [LARGE SCALE GENOMIC DNA]</scope>
    <source>
        <strain evidence="3 4">VU population</strain>
        <tissue evidence="3">Whole body</tissue>
    </source>
</reference>
<feature type="compositionally biased region" description="Basic and acidic residues" evidence="2">
    <location>
        <begin position="198"/>
        <end position="211"/>
    </location>
</feature>
<evidence type="ECO:0000256" key="2">
    <source>
        <dbReference type="SAM" id="MobiDB-lite"/>
    </source>
</evidence>
<evidence type="ECO:0000256" key="1">
    <source>
        <dbReference type="SAM" id="Coils"/>
    </source>
</evidence>
<feature type="compositionally biased region" description="Basic and acidic residues" evidence="2">
    <location>
        <begin position="166"/>
        <end position="186"/>
    </location>
</feature>
<sequence>MEDEYEHGILNDSLEALMADYFDNTGIVSTGVSSTAVVTSTTSKPMSQLQQHGVVSNFSLGLGESSLFPFGDLSFRDQTQLTTVSRSPEEVLETKDDANDNPPTLEESDDKSSRVVRIRTSRRSLSYDIIFKSAQRSHSSLQSKSECESESRESSRDPPEISIRIRTGESRRVKASGRESWSKKQPDFVPGPGQVSIVKKEESQSLSSTEKEDYLQSLEQTVSTLKNINAELGEEVKTLKEKLEKAQTTIGLLEMEVVANLYGSADTDQ</sequence>
<dbReference type="EMBL" id="LNIX01000002">
    <property type="protein sequence ID" value="OXA59414.1"/>
    <property type="molecule type" value="Genomic_DNA"/>
</dbReference>
<gene>
    <name evidence="3" type="ORF">Fcan01_04276</name>
</gene>
<dbReference type="Proteomes" id="UP000198287">
    <property type="component" value="Unassembled WGS sequence"/>
</dbReference>
<keyword evidence="1" id="KW-0175">Coiled coil</keyword>
<protein>
    <submittedName>
        <fullName evidence="3">Uncharacterized protein</fullName>
    </submittedName>
</protein>
<proteinExistence type="predicted"/>
<evidence type="ECO:0000313" key="3">
    <source>
        <dbReference type="EMBL" id="OXA59414.1"/>
    </source>
</evidence>